<gene>
    <name evidence="1" type="ORF">BHM03_00003879</name>
</gene>
<protein>
    <submittedName>
        <fullName evidence="1">Uncharacterized protein</fullName>
    </submittedName>
</protein>
<dbReference type="EMBL" id="KV875498">
    <property type="protein sequence ID" value="RZR71156.1"/>
    <property type="molecule type" value="Genomic_DNA"/>
</dbReference>
<dbReference type="AlphaFoldDB" id="A0A445MA93"/>
<proteinExistence type="predicted"/>
<evidence type="ECO:0000313" key="1">
    <source>
        <dbReference type="EMBL" id="RZR71156.1"/>
    </source>
</evidence>
<dbReference type="Proteomes" id="UP000290560">
    <property type="component" value="Unassembled WGS sequence"/>
</dbReference>
<organism evidence="1">
    <name type="scientific">Ensete ventricosum</name>
    <name type="common">Abyssinian banana</name>
    <name type="synonym">Musa ensete</name>
    <dbReference type="NCBI Taxonomy" id="4639"/>
    <lineage>
        <taxon>Eukaryota</taxon>
        <taxon>Viridiplantae</taxon>
        <taxon>Streptophyta</taxon>
        <taxon>Embryophyta</taxon>
        <taxon>Tracheophyta</taxon>
        <taxon>Spermatophyta</taxon>
        <taxon>Magnoliopsida</taxon>
        <taxon>Liliopsida</taxon>
        <taxon>Zingiberales</taxon>
        <taxon>Musaceae</taxon>
        <taxon>Ensete</taxon>
    </lineage>
</organism>
<accession>A0A445MA93</accession>
<name>A0A445MA93_ENSVE</name>
<reference evidence="1" key="1">
    <citation type="journal article" date="2018" name="Data Brief">
        <title>Genome sequence data from 17 accessions of Ensete ventricosum, a staple food crop for millions in Ethiopia.</title>
        <authorList>
            <person name="Yemataw Z."/>
            <person name="Muzemil S."/>
            <person name="Ambachew D."/>
            <person name="Tripathi L."/>
            <person name="Tesfaye K."/>
            <person name="Chala A."/>
            <person name="Farbos A."/>
            <person name="O'Neill P."/>
            <person name="Moore K."/>
            <person name="Grant M."/>
            <person name="Studholme D.J."/>
        </authorList>
    </citation>
    <scope>NUCLEOTIDE SEQUENCE [LARGE SCALE GENOMIC DNA]</scope>
    <source>
        <tissue evidence="1">Leaf</tissue>
    </source>
</reference>
<sequence length="126" mass="14075">MLPGGDFILTRRGVDRTFGFTSVDTSGETTVYGWNGLFSLVHLLQIHLFFIFGPFTSSGGLSSQWSRRESVGALELFFGILTRSDINAIKAVEMMKSYHDFNSIISVELLVLIQKCFSILDEVDIT</sequence>